<protein>
    <submittedName>
        <fullName evidence="5">Tail protein</fullName>
    </submittedName>
</protein>
<reference evidence="5" key="1">
    <citation type="submission" date="2024-10" db="EMBL/GenBank/DDBJ databases">
        <title>Characterization of Aeromonas dhakensis bacteriophages.</title>
        <authorList>
            <person name="Ansari F."/>
            <person name="Tyagi A."/>
            <person name="Shashidhar R."/>
            <person name="Nagar V."/>
        </authorList>
    </citation>
    <scope>NUCLEOTIDE SEQUENCE</scope>
</reference>
<sequence length="736" mass="80524">MNVYSQWFSALRVGQNYNTMHYYAGTGSDSFDINFAGGYIDKSHVRAVIDDEGQPVTLTFVTPARVRLSRPVPVGNHVLIFRDTPKVLPLAMYSDGALLNASNMDRNAKQAVFVAAEMLDRFDTFGSSLETSVSQVSEALAVSAAALENSKVAIGTAEAAKALAESATQLVRWHSHLEGREQEGSHPASAIDWQEYGTTAAKVAAVVKDVLATPVDMAELQTTLRTVIHSTVLIPKIAPVLDYAPIINDAQRNLPYGSVIELEAESYPTKTSILRRAGISIVGKGVFATEIKYSGNGVCVQNERVSLKSRSGAVIGNNSGQYNTVMGRLTLSSATGGGIGIMRNEGWWAKEYEMRIEGFDIGQQDGTGSSSVTGSYWCVSDQVYLVGNRINLKITDFTNLCTWRNCRMSHAKDWDVYFEEPSSPLLLGMQGIRFEDTEFASKNQVFLGARIFNLIFDNVYFEGNGYAVYDGTNHSKGHVGFTGGTNIFGSKSEVSKIHAGVNGGNCQGWYFENMRTNLGYEPGGSGFREVVVMGPTANYFRFINCRTDNASGWVLTDERNFLYKNRAEIIGRNGESIMFFKRCVSDSAIANRSHVVVNHQEVTNIGVDVFDKGVDLGELGTTWKTVMEVPDFYVEYAFAFMNCKLTLGGRNPKYNNGKGAHFEIDVIGVNGTSFTPTIVTDRQYGTSNITLEVRAVLSGKSLLIQVRCSEASVDPFDQVFCAVSAQVAGKFTELCI</sequence>
<dbReference type="GO" id="GO:0098015">
    <property type="term" value="C:virus tail"/>
    <property type="evidence" value="ECO:0007669"/>
    <property type="project" value="UniProtKB-KW"/>
</dbReference>
<dbReference type="EMBL" id="PQ421477">
    <property type="protein sequence ID" value="XHV14290.1"/>
    <property type="molecule type" value="Genomic_DNA"/>
</dbReference>
<dbReference type="InterPro" id="IPR005604">
    <property type="entry name" value="Phage_T7_tail_fibre-like_N"/>
</dbReference>
<proteinExistence type="predicted"/>
<name>A0AB74UJF7_9CAUD</name>
<evidence type="ECO:0000256" key="2">
    <source>
        <dbReference type="ARBA" id="ARBA00022732"/>
    </source>
</evidence>
<gene>
    <name evidence="5" type="ORF">vBAdhaPMF_0043</name>
</gene>
<dbReference type="Pfam" id="PF03906">
    <property type="entry name" value="Phage_T7_tail"/>
    <property type="match status" value="1"/>
</dbReference>
<evidence type="ECO:0000256" key="1">
    <source>
        <dbReference type="ARBA" id="ARBA00004328"/>
    </source>
</evidence>
<organism evidence="5">
    <name type="scientific">Aeromonas phage vB_AdhaP_MF</name>
    <dbReference type="NCBI Taxonomy" id="3367373"/>
    <lineage>
        <taxon>Viruses</taxon>
        <taxon>Duplodnaviria</taxon>
        <taxon>Heunggongvirae</taxon>
        <taxon>Uroviricota</taxon>
        <taxon>Caudoviricetes</taxon>
        <taxon>Autographiviridae</taxon>
    </lineage>
</organism>
<evidence type="ECO:0000256" key="3">
    <source>
        <dbReference type="ARBA" id="ARBA00022844"/>
    </source>
</evidence>
<evidence type="ECO:0000259" key="4">
    <source>
        <dbReference type="Pfam" id="PF03906"/>
    </source>
</evidence>
<comment type="subcellular location">
    <subcellularLocation>
        <location evidence="1">Virion</location>
    </subcellularLocation>
</comment>
<keyword evidence="2" id="KW-1227">Viral tail protein</keyword>
<keyword evidence="3" id="KW-0946">Virion</keyword>
<feature type="domain" description="Bacteriophage T7 tail fibre protein-like N-terminal" evidence="4">
    <location>
        <begin position="19"/>
        <end position="121"/>
    </location>
</feature>
<evidence type="ECO:0000313" key="5">
    <source>
        <dbReference type="EMBL" id="XHV14290.1"/>
    </source>
</evidence>
<accession>A0AB74UJF7</accession>